<evidence type="ECO:0000313" key="2">
    <source>
        <dbReference type="Proteomes" id="UP001444071"/>
    </source>
</evidence>
<organism evidence="1 2">
    <name type="scientific">Xenotaenia resolanae</name>
    <dbReference type="NCBI Taxonomy" id="208358"/>
    <lineage>
        <taxon>Eukaryota</taxon>
        <taxon>Metazoa</taxon>
        <taxon>Chordata</taxon>
        <taxon>Craniata</taxon>
        <taxon>Vertebrata</taxon>
        <taxon>Euteleostomi</taxon>
        <taxon>Actinopterygii</taxon>
        <taxon>Neopterygii</taxon>
        <taxon>Teleostei</taxon>
        <taxon>Neoteleostei</taxon>
        <taxon>Acanthomorphata</taxon>
        <taxon>Ovalentaria</taxon>
        <taxon>Atherinomorphae</taxon>
        <taxon>Cyprinodontiformes</taxon>
        <taxon>Goodeidae</taxon>
        <taxon>Xenotaenia</taxon>
    </lineage>
</organism>
<evidence type="ECO:0000313" key="1">
    <source>
        <dbReference type="EMBL" id="MEQ2272538.1"/>
    </source>
</evidence>
<accession>A0ABV0WSA9</accession>
<gene>
    <name evidence="1" type="ORF">XENORESO_020831</name>
</gene>
<proteinExistence type="predicted"/>
<comment type="caution">
    <text evidence="1">The sequence shown here is derived from an EMBL/GenBank/DDBJ whole genome shotgun (WGS) entry which is preliminary data.</text>
</comment>
<keyword evidence="2" id="KW-1185">Reference proteome</keyword>
<dbReference type="Proteomes" id="UP001444071">
    <property type="component" value="Unassembled WGS sequence"/>
</dbReference>
<sequence length="100" mass="11321">MPNPVLCNLTKRERMNQKTVSHFAAVILPENSDVSLLPCSTINESSFTQVSVYLEQQFQMPCGLFVSCILGDFMILSYKDCGDKMLVILYVCLLLLCFFI</sequence>
<protein>
    <submittedName>
        <fullName evidence="1">Uncharacterized protein</fullName>
    </submittedName>
</protein>
<dbReference type="EMBL" id="JAHRIM010070144">
    <property type="protein sequence ID" value="MEQ2272538.1"/>
    <property type="molecule type" value="Genomic_DNA"/>
</dbReference>
<reference evidence="1 2" key="1">
    <citation type="submission" date="2021-06" db="EMBL/GenBank/DDBJ databases">
        <authorList>
            <person name="Palmer J.M."/>
        </authorList>
    </citation>
    <scope>NUCLEOTIDE SEQUENCE [LARGE SCALE GENOMIC DNA]</scope>
    <source>
        <strain evidence="1 2">XR_2019</strain>
        <tissue evidence="1">Muscle</tissue>
    </source>
</reference>
<name>A0ABV0WSA9_9TELE</name>